<evidence type="ECO:0000313" key="2">
    <source>
        <dbReference type="EMBL" id="MEQ2174739.1"/>
    </source>
</evidence>
<keyword evidence="3" id="KW-1185">Reference proteome</keyword>
<feature type="region of interest" description="Disordered" evidence="1">
    <location>
        <begin position="49"/>
        <end position="127"/>
    </location>
</feature>
<accession>A0ABV0NTL4</accession>
<name>A0ABV0NTL4_9TELE</name>
<protein>
    <submittedName>
        <fullName evidence="2">Uncharacterized protein</fullName>
    </submittedName>
</protein>
<evidence type="ECO:0000256" key="1">
    <source>
        <dbReference type="SAM" id="MobiDB-lite"/>
    </source>
</evidence>
<dbReference type="EMBL" id="JAHRIO010050637">
    <property type="protein sequence ID" value="MEQ2174739.1"/>
    <property type="molecule type" value="Genomic_DNA"/>
</dbReference>
<feature type="compositionally biased region" description="Polar residues" evidence="1">
    <location>
        <begin position="114"/>
        <end position="127"/>
    </location>
</feature>
<reference evidence="2 3" key="1">
    <citation type="submission" date="2021-06" db="EMBL/GenBank/DDBJ databases">
        <authorList>
            <person name="Palmer J.M."/>
        </authorList>
    </citation>
    <scope>NUCLEOTIDE SEQUENCE [LARGE SCALE GENOMIC DNA]</scope>
    <source>
        <strain evidence="2 3">GA_2019</strain>
        <tissue evidence="2">Muscle</tissue>
    </source>
</reference>
<comment type="caution">
    <text evidence="2">The sequence shown here is derived from an EMBL/GenBank/DDBJ whole genome shotgun (WGS) entry which is preliminary data.</text>
</comment>
<gene>
    <name evidence="2" type="ORF">GOODEAATRI_010993</name>
</gene>
<organism evidence="2 3">
    <name type="scientific">Goodea atripinnis</name>
    <dbReference type="NCBI Taxonomy" id="208336"/>
    <lineage>
        <taxon>Eukaryota</taxon>
        <taxon>Metazoa</taxon>
        <taxon>Chordata</taxon>
        <taxon>Craniata</taxon>
        <taxon>Vertebrata</taxon>
        <taxon>Euteleostomi</taxon>
        <taxon>Actinopterygii</taxon>
        <taxon>Neopterygii</taxon>
        <taxon>Teleostei</taxon>
        <taxon>Neoteleostei</taxon>
        <taxon>Acanthomorphata</taxon>
        <taxon>Ovalentaria</taxon>
        <taxon>Atherinomorphae</taxon>
        <taxon>Cyprinodontiformes</taxon>
        <taxon>Goodeidae</taxon>
        <taxon>Goodea</taxon>
    </lineage>
</organism>
<feature type="region of interest" description="Disordered" evidence="1">
    <location>
        <begin position="1"/>
        <end position="22"/>
    </location>
</feature>
<feature type="compositionally biased region" description="Basic and acidic residues" evidence="1">
    <location>
        <begin position="58"/>
        <end position="88"/>
    </location>
</feature>
<dbReference type="Proteomes" id="UP001476798">
    <property type="component" value="Unassembled WGS sequence"/>
</dbReference>
<evidence type="ECO:0000313" key="3">
    <source>
        <dbReference type="Proteomes" id="UP001476798"/>
    </source>
</evidence>
<feature type="compositionally biased region" description="Polar residues" evidence="1">
    <location>
        <begin position="10"/>
        <end position="22"/>
    </location>
</feature>
<proteinExistence type="predicted"/>
<sequence length="127" mass="14287">MLNVIRHEGSQQGQSDAQNHNNSIVSLGFNTKEGRRLRQLFHSVQSVTVGSLAGETQRGSRRESQSEHHRAVISLDREVRRRSARTDSDSGTILHHLHAVLLNSGHRRRKKTKGPTTPCLQPLKQQT</sequence>